<dbReference type="GO" id="GO:0043565">
    <property type="term" value="F:sequence-specific DNA binding"/>
    <property type="evidence" value="ECO:0007669"/>
    <property type="project" value="InterPro"/>
</dbReference>
<sequence>MTTLYTIEQLNDPNCPREPVRLLKYRIIFCAAGNAKIRIDQTDFTMCAAEVITITSGQIHYFTALNGQLTIVDFPLEFICKDDHDIELIFHNGLFCHFGENELIKLHNSDDFSLILHKIEDEIKNRLFQYQIAVKGHIESLLITINRTKIARGDSLWKPDALFLKFLELTRNSFIENYSVADYARLLQTNEAKLNELSKLHTSKTAQNVIFSLKISEAKRLLLYQDFTIKEISYKLGFTDPFYFSNFFKKHTGKSPKDYKTSLNILHK</sequence>
<dbReference type="EMBL" id="FNQY01000038">
    <property type="protein sequence ID" value="SEA64753.1"/>
    <property type="molecule type" value="Genomic_DNA"/>
</dbReference>
<dbReference type="SMART" id="SM00342">
    <property type="entry name" value="HTH_ARAC"/>
    <property type="match status" value="1"/>
</dbReference>
<dbReference type="InterPro" id="IPR018060">
    <property type="entry name" value="HTH_AraC"/>
</dbReference>
<dbReference type="PROSITE" id="PS01124">
    <property type="entry name" value="HTH_ARAC_FAMILY_2"/>
    <property type="match status" value="1"/>
</dbReference>
<reference evidence="5 6" key="1">
    <citation type="submission" date="2016-10" db="EMBL/GenBank/DDBJ databases">
        <authorList>
            <person name="de Groot N.N."/>
        </authorList>
    </citation>
    <scope>NUCLEOTIDE SEQUENCE [LARGE SCALE GENOMIC DNA]</scope>
    <source>
        <strain evidence="5 6">Vu-144</strain>
    </source>
</reference>
<dbReference type="Proteomes" id="UP000199041">
    <property type="component" value="Unassembled WGS sequence"/>
</dbReference>
<accession>A0A1H4CW74</accession>
<dbReference type="Pfam" id="PF12833">
    <property type="entry name" value="HTH_18"/>
    <property type="match status" value="1"/>
</dbReference>
<feature type="domain" description="HTH araC/xylS-type" evidence="4">
    <location>
        <begin position="164"/>
        <end position="262"/>
    </location>
</feature>
<organism evidence="5 6">
    <name type="scientific">Arachidicoccus rhizosphaerae</name>
    <dbReference type="NCBI Taxonomy" id="551991"/>
    <lineage>
        <taxon>Bacteria</taxon>
        <taxon>Pseudomonadati</taxon>
        <taxon>Bacteroidota</taxon>
        <taxon>Chitinophagia</taxon>
        <taxon>Chitinophagales</taxon>
        <taxon>Chitinophagaceae</taxon>
        <taxon>Arachidicoccus</taxon>
    </lineage>
</organism>
<dbReference type="STRING" id="551991.SAMN05192529_13817"/>
<keyword evidence="3" id="KW-0804">Transcription</keyword>
<dbReference type="PROSITE" id="PS00041">
    <property type="entry name" value="HTH_ARAC_FAMILY_1"/>
    <property type="match status" value="1"/>
</dbReference>
<dbReference type="InterPro" id="IPR020449">
    <property type="entry name" value="Tscrpt_reg_AraC-type_HTH"/>
</dbReference>
<dbReference type="Gene3D" id="1.10.10.60">
    <property type="entry name" value="Homeodomain-like"/>
    <property type="match status" value="1"/>
</dbReference>
<evidence type="ECO:0000259" key="4">
    <source>
        <dbReference type="PROSITE" id="PS01124"/>
    </source>
</evidence>
<keyword evidence="2" id="KW-0238">DNA-binding</keyword>
<dbReference type="SUPFAM" id="SSF46689">
    <property type="entry name" value="Homeodomain-like"/>
    <property type="match status" value="1"/>
</dbReference>
<name>A0A1H4CW74_9BACT</name>
<keyword evidence="1" id="KW-0805">Transcription regulation</keyword>
<evidence type="ECO:0000256" key="2">
    <source>
        <dbReference type="ARBA" id="ARBA00023125"/>
    </source>
</evidence>
<dbReference type="PRINTS" id="PR00032">
    <property type="entry name" value="HTHARAC"/>
</dbReference>
<dbReference type="RefSeq" id="WP_091401377.1">
    <property type="nucleotide sequence ID" value="NZ_FNQY01000038.1"/>
</dbReference>
<dbReference type="InterPro" id="IPR018062">
    <property type="entry name" value="HTH_AraC-typ_CS"/>
</dbReference>
<evidence type="ECO:0000313" key="6">
    <source>
        <dbReference type="Proteomes" id="UP000199041"/>
    </source>
</evidence>
<dbReference type="AlphaFoldDB" id="A0A1H4CW74"/>
<dbReference type="PANTHER" id="PTHR43280:SF32">
    <property type="entry name" value="TRANSCRIPTIONAL REGULATORY PROTEIN"/>
    <property type="match status" value="1"/>
</dbReference>
<dbReference type="InterPro" id="IPR009057">
    <property type="entry name" value="Homeodomain-like_sf"/>
</dbReference>
<evidence type="ECO:0000256" key="1">
    <source>
        <dbReference type="ARBA" id="ARBA00023015"/>
    </source>
</evidence>
<gene>
    <name evidence="5" type="ORF">SAMN05192529_13817</name>
</gene>
<dbReference type="GO" id="GO:0003700">
    <property type="term" value="F:DNA-binding transcription factor activity"/>
    <property type="evidence" value="ECO:0007669"/>
    <property type="project" value="InterPro"/>
</dbReference>
<dbReference type="OrthoDB" id="9793451at2"/>
<dbReference type="PANTHER" id="PTHR43280">
    <property type="entry name" value="ARAC-FAMILY TRANSCRIPTIONAL REGULATOR"/>
    <property type="match status" value="1"/>
</dbReference>
<evidence type="ECO:0000313" key="5">
    <source>
        <dbReference type="EMBL" id="SEA64753.1"/>
    </source>
</evidence>
<protein>
    <submittedName>
        <fullName evidence="5">Helix-turn-helix domain-containing protein</fullName>
    </submittedName>
</protein>
<keyword evidence="6" id="KW-1185">Reference proteome</keyword>
<proteinExistence type="predicted"/>
<evidence type="ECO:0000256" key="3">
    <source>
        <dbReference type="ARBA" id="ARBA00023163"/>
    </source>
</evidence>